<feature type="transmembrane region" description="Helical" evidence="1">
    <location>
        <begin position="12"/>
        <end position="29"/>
    </location>
</feature>
<protein>
    <recommendedName>
        <fullName evidence="4">Urease accessory protein UreH-like transmembrane domain-containing protein</fullName>
    </recommendedName>
</protein>
<accession>A0AA37BQ92</accession>
<feature type="transmembrane region" description="Helical" evidence="1">
    <location>
        <begin position="191"/>
        <end position="215"/>
    </location>
</feature>
<evidence type="ECO:0008006" key="4">
    <source>
        <dbReference type="Google" id="ProtNLM"/>
    </source>
</evidence>
<sequence>MINLYSPEVTGLSVALILSYLLGIVHGITPDEHTWPITFSYSVGSYSTRGGAKAGMLFSLGFTVQRAALSEVAYFALASVFMSNMVDGITYMVVGGVMAASGLYIRNRLRYPHFHAVERYLESLAHIHGGEKSRREMQHTENPVGAEGFRGVPLRLTFVHGLIAGFGFGAFALIIYTTLAPSMPSPYLGFVPGALFGLGTMTMQVLFGTLFGAYMRRLRIGEEGIKYVARGVSSSVLYYGGLVFLSAGALVLVVPGILDLAIVTPIMVHNLHSLGLGFFLVVATVAVIGALSLRVYIRRAKSRYGPGRDVAPAKAPGDAVMK</sequence>
<proteinExistence type="predicted"/>
<dbReference type="AlphaFoldDB" id="A0AA37BQ92"/>
<evidence type="ECO:0000313" key="3">
    <source>
        <dbReference type="Proteomes" id="UP000632195"/>
    </source>
</evidence>
<feature type="transmembrane region" description="Helical" evidence="1">
    <location>
        <begin position="158"/>
        <end position="179"/>
    </location>
</feature>
<feature type="transmembrane region" description="Helical" evidence="1">
    <location>
        <begin position="88"/>
        <end position="105"/>
    </location>
</feature>
<keyword evidence="3" id="KW-1185">Reference proteome</keyword>
<keyword evidence="1" id="KW-0812">Transmembrane</keyword>
<reference evidence="2" key="2">
    <citation type="submission" date="2022-09" db="EMBL/GenBank/DDBJ databases">
        <authorList>
            <person name="Sun Q."/>
            <person name="Ohkuma M."/>
        </authorList>
    </citation>
    <scope>NUCLEOTIDE SEQUENCE</scope>
    <source>
        <strain evidence="2">JCM 13583</strain>
    </source>
</reference>
<dbReference type="EMBL" id="BMNY01000001">
    <property type="protein sequence ID" value="GGM68789.1"/>
    <property type="molecule type" value="Genomic_DNA"/>
</dbReference>
<reference evidence="2" key="1">
    <citation type="journal article" date="2014" name="Int. J. Syst. Evol. Microbiol.">
        <title>Complete genome sequence of Corynebacterium casei LMG S-19264T (=DSM 44701T), isolated from a smear-ripened cheese.</title>
        <authorList>
            <consortium name="US DOE Joint Genome Institute (JGI-PGF)"/>
            <person name="Walter F."/>
            <person name="Albersmeier A."/>
            <person name="Kalinowski J."/>
            <person name="Ruckert C."/>
        </authorList>
    </citation>
    <scope>NUCLEOTIDE SEQUENCE</scope>
    <source>
        <strain evidence="2">JCM 13583</strain>
    </source>
</reference>
<keyword evidence="1" id="KW-1133">Transmembrane helix</keyword>
<organism evidence="2 3">
    <name type="scientific">Thermogymnomonas acidicola</name>
    <dbReference type="NCBI Taxonomy" id="399579"/>
    <lineage>
        <taxon>Archaea</taxon>
        <taxon>Methanobacteriati</taxon>
        <taxon>Thermoplasmatota</taxon>
        <taxon>Thermoplasmata</taxon>
        <taxon>Thermoplasmatales</taxon>
        <taxon>Thermogymnomonas</taxon>
    </lineage>
</organism>
<evidence type="ECO:0000313" key="2">
    <source>
        <dbReference type="EMBL" id="GGM68789.1"/>
    </source>
</evidence>
<feature type="transmembrane region" description="Helical" evidence="1">
    <location>
        <begin position="236"/>
        <end position="258"/>
    </location>
</feature>
<dbReference type="Proteomes" id="UP000632195">
    <property type="component" value="Unassembled WGS sequence"/>
</dbReference>
<keyword evidence="1" id="KW-0472">Membrane</keyword>
<gene>
    <name evidence="2" type="ORF">GCM10007108_03660</name>
</gene>
<feature type="transmembrane region" description="Helical" evidence="1">
    <location>
        <begin position="278"/>
        <end position="297"/>
    </location>
</feature>
<evidence type="ECO:0000256" key="1">
    <source>
        <dbReference type="SAM" id="Phobius"/>
    </source>
</evidence>
<name>A0AA37BQ92_9ARCH</name>
<dbReference type="RefSeq" id="WP_188679811.1">
    <property type="nucleotide sequence ID" value="NZ_BMNY01000001.1"/>
</dbReference>
<comment type="caution">
    <text evidence="2">The sequence shown here is derived from an EMBL/GenBank/DDBJ whole genome shotgun (WGS) entry which is preliminary data.</text>
</comment>